<comment type="caution">
    <text evidence="5">The sequence shown here is derived from an EMBL/GenBank/DDBJ whole genome shotgun (WGS) entry which is preliminary data.</text>
</comment>
<dbReference type="GO" id="GO:0003700">
    <property type="term" value="F:DNA-binding transcription factor activity"/>
    <property type="evidence" value="ECO:0007669"/>
    <property type="project" value="InterPro"/>
</dbReference>
<dbReference type="PANTHER" id="PTHR42756:SF1">
    <property type="entry name" value="TRANSCRIPTIONAL REPRESSOR OF EMRAB OPERON"/>
    <property type="match status" value="1"/>
</dbReference>
<organism evidence="5 6">
    <name type="scientific">Ectobacillus ponti</name>
    <dbReference type="NCBI Taxonomy" id="2961894"/>
    <lineage>
        <taxon>Bacteria</taxon>
        <taxon>Bacillati</taxon>
        <taxon>Bacillota</taxon>
        <taxon>Bacilli</taxon>
        <taxon>Bacillales</taxon>
        <taxon>Bacillaceae</taxon>
        <taxon>Ectobacillus</taxon>
    </lineage>
</organism>
<dbReference type="AlphaFoldDB" id="A0AA42BP49"/>
<evidence type="ECO:0000256" key="3">
    <source>
        <dbReference type="ARBA" id="ARBA00023163"/>
    </source>
</evidence>
<dbReference type="RefSeq" id="WP_254757937.1">
    <property type="nucleotide sequence ID" value="NZ_JANCLT010000002.1"/>
</dbReference>
<gene>
    <name evidence="5" type="ORF">NK662_05720</name>
</gene>
<proteinExistence type="predicted"/>
<dbReference type="SMART" id="SM00347">
    <property type="entry name" value="HTH_MARR"/>
    <property type="match status" value="1"/>
</dbReference>
<name>A0AA42BP49_9BACI</name>
<evidence type="ECO:0000313" key="6">
    <source>
        <dbReference type="Proteomes" id="UP001156102"/>
    </source>
</evidence>
<feature type="domain" description="HTH marR-type" evidence="4">
    <location>
        <begin position="3"/>
        <end position="141"/>
    </location>
</feature>
<protein>
    <submittedName>
        <fullName evidence="5">MarR family transcriptional regulator</fullName>
    </submittedName>
</protein>
<keyword evidence="3" id="KW-0804">Transcription</keyword>
<evidence type="ECO:0000256" key="1">
    <source>
        <dbReference type="ARBA" id="ARBA00023015"/>
    </source>
</evidence>
<reference evidence="5" key="1">
    <citation type="submission" date="2022-07" db="EMBL/GenBank/DDBJ databases">
        <authorList>
            <person name="Li W.-J."/>
            <person name="Deng Q.-Q."/>
        </authorList>
    </citation>
    <scope>NUCLEOTIDE SEQUENCE</scope>
    <source>
        <strain evidence="5">SYSU M60031</strain>
    </source>
</reference>
<keyword evidence="1" id="KW-0805">Transcription regulation</keyword>
<dbReference type="Pfam" id="PF01047">
    <property type="entry name" value="MarR"/>
    <property type="match status" value="1"/>
</dbReference>
<dbReference type="Gene3D" id="1.10.10.10">
    <property type="entry name" value="Winged helix-like DNA-binding domain superfamily/Winged helix DNA-binding domain"/>
    <property type="match status" value="1"/>
</dbReference>
<sequence length="149" mass="17292">MDAEKLGQLIRRYEEVFLFANRKLNSMLSGQLSDDVTSEQYKMLRLIKHYGPCTSSKLSEINQVNRSAITAMIDRLVAKGYVERLADPQDRRVTLLETTPAAERVLQEGEEKIRQFVGTYMQELEDAEIETFVSIYEKIWRIINQKEGN</sequence>
<accession>A0AA42BP49</accession>
<dbReference type="SUPFAM" id="SSF46785">
    <property type="entry name" value="Winged helix' DNA-binding domain"/>
    <property type="match status" value="1"/>
</dbReference>
<evidence type="ECO:0000313" key="5">
    <source>
        <dbReference type="EMBL" id="MCP8968036.1"/>
    </source>
</evidence>
<keyword evidence="2" id="KW-0238">DNA-binding</keyword>
<dbReference type="PROSITE" id="PS50995">
    <property type="entry name" value="HTH_MARR_2"/>
    <property type="match status" value="1"/>
</dbReference>
<dbReference type="PRINTS" id="PR00598">
    <property type="entry name" value="HTHMARR"/>
</dbReference>
<dbReference type="GO" id="GO:0003677">
    <property type="term" value="F:DNA binding"/>
    <property type="evidence" value="ECO:0007669"/>
    <property type="project" value="UniProtKB-KW"/>
</dbReference>
<evidence type="ECO:0000256" key="2">
    <source>
        <dbReference type="ARBA" id="ARBA00023125"/>
    </source>
</evidence>
<dbReference type="InterPro" id="IPR036390">
    <property type="entry name" value="WH_DNA-bd_sf"/>
</dbReference>
<dbReference type="InterPro" id="IPR036388">
    <property type="entry name" value="WH-like_DNA-bd_sf"/>
</dbReference>
<dbReference type="PANTHER" id="PTHR42756">
    <property type="entry name" value="TRANSCRIPTIONAL REGULATOR, MARR"/>
    <property type="match status" value="1"/>
</dbReference>
<keyword evidence="6" id="KW-1185">Reference proteome</keyword>
<evidence type="ECO:0000259" key="4">
    <source>
        <dbReference type="PROSITE" id="PS50995"/>
    </source>
</evidence>
<dbReference type="InterPro" id="IPR000835">
    <property type="entry name" value="HTH_MarR-typ"/>
</dbReference>
<dbReference type="EMBL" id="JANCLT010000002">
    <property type="protein sequence ID" value="MCP8968036.1"/>
    <property type="molecule type" value="Genomic_DNA"/>
</dbReference>
<dbReference type="Proteomes" id="UP001156102">
    <property type="component" value="Unassembled WGS sequence"/>
</dbReference>